<dbReference type="Proteomes" id="UP000000483">
    <property type="component" value="Chromosome"/>
</dbReference>
<dbReference type="GO" id="GO:0003677">
    <property type="term" value="F:DNA binding"/>
    <property type="evidence" value="ECO:0007669"/>
    <property type="project" value="UniProtKB-KW"/>
</dbReference>
<evidence type="ECO:0000256" key="1">
    <source>
        <dbReference type="ARBA" id="ARBA00010641"/>
    </source>
</evidence>
<reference evidence="8 9" key="1">
    <citation type="journal article" date="2011" name="Stand. Genomic Sci.">
        <title>Complete genome sequence of the acetate-degrading sulfate reducer Desulfobacca acetoxidans type strain (ASRB2).</title>
        <authorList>
            <person name="Goker M."/>
            <person name="Teshima H."/>
            <person name="Lapidus A."/>
            <person name="Nolan M."/>
            <person name="Lucas S."/>
            <person name="Hammon N."/>
            <person name="Deshpande S."/>
            <person name="Cheng J.F."/>
            <person name="Tapia R."/>
            <person name="Han C."/>
            <person name="Goodwin L."/>
            <person name="Pitluck S."/>
            <person name="Huntemann M."/>
            <person name="Liolios K."/>
            <person name="Ivanova N."/>
            <person name="Pagani I."/>
            <person name="Mavromatis K."/>
            <person name="Ovchinikova G."/>
            <person name="Pati A."/>
            <person name="Chen A."/>
            <person name="Palaniappan K."/>
            <person name="Land M."/>
            <person name="Hauser L."/>
            <person name="Brambilla E.M."/>
            <person name="Rohde M."/>
            <person name="Spring S."/>
            <person name="Detter J.C."/>
            <person name="Woyke T."/>
            <person name="Bristow J."/>
            <person name="Eisen J.A."/>
            <person name="Markowitz V."/>
            <person name="Hugenholtz P."/>
            <person name="Kyrpides N.C."/>
            <person name="Klenk H.P."/>
        </authorList>
    </citation>
    <scope>NUCLEOTIDE SEQUENCE [LARGE SCALE GENOMIC DNA]</scope>
    <source>
        <strain evidence="9">ATCC 700848 / DSM 11109 / ASRB2</strain>
    </source>
</reference>
<dbReference type="Gene3D" id="1.10.10.10">
    <property type="entry name" value="Winged helix-like DNA-binding domain superfamily/Winged helix DNA-binding domain"/>
    <property type="match status" value="1"/>
</dbReference>
<dbReference type="InterPro" id="IPR013324">
    <property type="entry name" value="RNA_pol_sigma_r3/r4-like"/>
</dbReference>
<dbReference type="InterPro" id="IPR013325">
    <property type="entry name" value="RNA_pol_sigma_r2"/>
</dbReference>
<evidence type="ECO:0000256" key="5">
    <source>
        <dbReference type="ARBA" id="ARBA00023163"/>
    </source>
</evidence>
<keyword evidence="4" id="KW-0238">DNA-binding</keyword>
<dbReference type="AlphaFoldDB" id="F2NF35"/>
<dbReference type="Gene3D" id="1.10.1740.10">
    <property type="match status" value="1"/>
</dbReference>
<gene>
    <name evidence="8" type="ordered locus">Desac_0489</name>
</gene>
<evidence type="ECO:0000256" key="3">
    <source>
        <dbReference type="ARBA" id="ARBA00023082"/>
    </source>
</evidence>
<keyword evidence="9" id="KW-1185">Reference proteome</keyword>
<dbReference type="RefSeq" id="WP_013705488.1">
    <property type="nucleotide sequence ID" value="NC_015388.1"/>
</dbReference>
<evidence type="ECO:0000313" key="8">
    <source>
        <dbReference type="EMBL" id="AEB08375.1"/>
    </source>
</evidence>
<dbReference type="STRING" id="880072.Desac_0489"/>
<keyword evidence="3" id="KW-0731">Sigma factor</keyword>
<dbReference type="InterPro" id="IPR036388">
    <property type="entry name" value="WH-like_DNA-bd_sf"/>
</dbReference>
<evidence type="ECO:0000259" key="7">
    <source>
        <dbReference type="Pfam" id="PF08281"/>
    </source>
</evidence>
<dbReference type="CDD" id="cd06171">
    <property type="entry name" value="Sigma70_r4"/>
    <property type="match status" value="1"/>
</dbReference>
<evidence type="ECO:0000256" key="2">
    <source>
        <dbReference type="ARBA" id="ARBA00023015"/>
    </source>
</evidence>
<dbReference type="SUPFAM" id="SSF88659">
    <property type="entry name" value="Sigma3 and sigma4 domains of RNA polymerase sigma factors"/>
    <property type="match status" value="1"/>
</dbReference>
<evidence type="ECO:0000256" key="4">
    <source>
        <dbReference type="ARBA" id="ARBA00023125"/>
    </source>
</evidence>
<dbReference type="EMBL" id="CP002629">
    <property type="protein sequence ID" value="AEB08375.1"/>
    <property type="molecule type" value="Genomic_DNA"/>
</dbReference>
<dbReference type="KEGG" id="dao:Desac_0489"/>
<dbReference type="InterPro" id="IPR007627">
    <property type="entry name" value="RNA_pol_sigma70_r2"/>
</dbReference>
<feature type="domain" description="RNA polymerase sigma factor 70 region 4 type 2" evidence="7">
    <location>
        <begin position="133"/>
        <end position="184"/>
    </location>
</feature>
<dbReference type="NCBIfam" id="TIGR02937">
    <property type="entry name" value="sigma70-ECF"/>
    <property type="match status" value="1"/>
</dbReference>
<dbReference type="GO" id="GO:0006352">
    <property type="term" value="P:DNA-templated transcription initiation"/>
    <property type="evidence" value="ECO:0007669"/>
    <property type="project" value="InterPro"/>
</dbReference>
<name>F2NF35_DESAR</name>
<dbReference type="InterPro" id="IPR039425">
    <property type="entry name" value="RNA_pol_sigma-70-like"/>
</dbReference>
<dbReference type="InterPro" id="IPR013249">
    <property type="entry name" value="RNA_pol_sigma70_r4_t2"/>
</dbReference>
<keyword evidence="2" id="KW-0805">Transcription regulation</keyword>
<dbReference type="Pfam" id="PF04542">
    <property type="entry name" value="Sigma70_r2"/>
    <property type="match status" value="1"/>
</dbReference>
<organism evidence="8 9">
    <name type="scientific">Desulfobacca acetoxidans (strain ATCC 700848 / DSM 11109 / ASRB2)</name>
    <dbReference type="NCBI Taxonomy" id="880072"/>
    <lineage>
        <taxon>Bacteria</taxon>
        <taxon>Pseudomonadati</taxon>
        <taxon>Thermodesulfobacteriota</taxon>
        <taxon>Desulfobaccia</taxon>
        <taxon>Desulfobaccales</taxon>
        <taxon>Desulfobaccaceae</taxon>
        <taxon>Desulfobacca</taxon>
    </lineage>
</organism>
<dbReference type="HOGENOM" id="CLU_047691_3_0_7"/>
<protein>
    <submittedName>
        <fullName evidence="8">RNA polymerase, sigma-24 subunit, ECF subfamily</fullName>
    </submittedName>
</protein>
<accession>F2NF35</accession>
<reference evidence="9" key="2">
    <citation type="submission" date="2011-03" db="EMBL/GenBank/DDBJ databases">
        <title>The complete genome of Desulfobacca acetoxidans DSM 11109.</title>
        <authorList>
            <consortium name="US DOE Joint Genome Institute (JGI-PGF)"/>
            <person name="Lucas S."/>
            <person name="Copeland A."/>
            <person name="Lapidus A."/>
            <person name="Bruce D."/>
            <person name="Goodwin L."/>
            <person name="Pitluck S."/>
            <person name="Peters L."/>
            <person name="Kyrpides N."/>
            <person name="Mavromatis K."/>
            <person name="Ivanova N."/>
            <person name="Ovchinnikova G."/>
            <person name="Teshima H."/>
            <person name="Detter J.C."/>
            <person name="Han C."/>
            <person name="Land M."/>
            <person name="Hauser L."/>
            <person name="Markowitz V."/>
            <person name="Cheng J.-F."/>
            <person name="Hugenholtz P."/>
            <person name="Woyke T."/>
            <person name="Wu D."/>
            <person name="Spring S."/>
            <person name="Schueler E."/>
            <person name="Brambilla E."/>
            <person name="Klenk H.-P."/>
            <person name="Eisen J.A."/>
        </authorList>
    </citation>
    <scope>NUCLEOTIDE SEQUENCE [LARGE SCALE GENOMIC DNA]</scope>
    <source>
        <strain evidence="9">ATCC 700848 / DSM 11109 / ASRB2</strain>
    </source>
</reference>
<dbReference type="PANTHER" id="PTHR43133">
    <property type="entry name" value="RNA POLYMERASE ECF-TYPE SIGMA FACTO"/>
    <property type="match status" value="1"/>
</dbReference>
<evidence type="ECO:0000313" key="9">
    <source>
        <dbReference type="Proteomes" id="UP000000483"/>
    </source>
</evidence>
<comment type="similarity">
    <text evidence="1">Belongs to the sigma-70 factor family. ECF subfamily.</text>
</comment>
<proteinExistence type="inferred from homology"/>
<dbReference type="PANTHER" id="PTHR43133:SF8">
    <property type="entry name" value="RNA POLYMERASE SIGMA FACTOR HI_1459-RELATED"/>
    <property type="match status" value="1"/>
</dbReference>
<dbReference type="OrthoDB" id="9780326at2"/>
<keyword evidence="5" id="KW-0804">Transcription</keyword>
<feature type="domain" description="RNA polymerase sigma-70 region 2" evidence="6">
    <location>
        <begin position="25"/>
        <end position="91"/>
    </location>
</feature>
<dbReference type="SUPFAM" id="SSF88946">
    <property type="entry name" value="Sigma2 domain of RNA polymerase sigma factors"/>
    <property type="match status" value="1"/>
</dbReference>
<dbReference type="GO" id="GO:0016987">
    <property type="term" value="F:sigma factor activity"/>
    <property type="evidence" value="ECO:0007669"/>
    <property type="project" value="UniProtKB-KW"/>
</dbReference>
<evidence type="ECO:0000259" key="6">
    <source>
        <dbReference type="Pfam" id="PF04542"/>
    </source>
</evidence>
<dbReference type="InterPro" id="IPR014284">
    <property type="entry name" value="RNA_pol_sigma-70_dom"/>
</dbReference>
<dbReference type="Pfam" id="PF08281">
    <property type="entry name" value="Sigma70_r4_2"/>
    <property type="match status" value="1"/>
</dbReference>
<dbReference type="eggNOG" id="COG1595">
    <property type="taxonomic scope" value="Bacteria"/>
</dbReference>
<sequence>MDVVDLDYALLRQVAKGNEQAFAELMRRHQDRVYRLALRLLRRPQEAEDAAQEVFLKAFQHASRFTPSGTVAAWLNRITANHCLNRLRSQAVRKEVPLERPQAQDAPAYDLSELVTSNDDPGELLAGKELAIKLQEALSALPENQRQALLLKRDGDFSYQEIGELLGISASAVDGLIKRARQRLRQVLAEYF</sequence>